<dbReference type="Proteomes" id="UP000595823">
    <property type="component" value="Chromosome"/>
</dbReference>
<gene>
    <name evidence="1" type="ORF">HUG15_00375</name>
</gene>
<keyword evidence="2" id="KW-1185">Reference proteome</keyword>
<dbReference type="EMBL" id="CP054705">
    <property type="protein sequence ID" value="QQK74224.1"/>
    <property type="molecule type" value="Genomic_DNA"/>
</dbReference>
<protein>
    <submittedName>
        <fullName evidence="1">Uncharacterized protein</fullName>
    </submittedName>
</protein>
<reference evidence="1 2" key="1">
    <citation type="submission" date="2020-06" db="EMBL/GenBank/DDBJ databases">
        <title>Genomic analysis of Salicibibacter sp. NKC5-3.</title>
        <authorList>
            <person name="Oh Y.J."/>
        </authorList>
    </citation>
    <scope>NUCLEOTIDE SEQUENCE [LARGE SCALE GENOMIC DNA]</scope>
    <source>
        <strain evidence="1 2">NKC5-3</strain>
    </source>
</reference>
<evidence type="ECO:0000313" key="1">
    <source>
        <dbReference type="EMBL" id="QQK74224.1"/>
    </source>
</evidence>
<dbReference type="KEGG" id="scia:HUG15_00375"/>
<accession>A0A7T7CA10</accession>
<proteinExistence type="predicted"/>
<organism evidence="1 2">
    <name type="scientific">Salicibibacter cibarius</name>
    <dbReference type="NCBI Taxonomy" id="2743000"/>
    <lineage>
        <taxon>Bacteria</taxon>
        <taxon>Bacillati</taxon>
        <taxon>Bacillota</taxon>
        <taxon>Bacilli</taxon>
        <taxon>Bacillales</taxon>
        <taxon>Bacillaceae</taxon>
        <taxon>Salicibibacter</taxon>
    </lineage>
</organism>
<name>A0A7T7CA10_9BACI</name>
<sequence length="117" mass="13011">MNEQETFEAVYNLTENLDILETTIKSAYQPGAFPISAKKLERDARELQANTDDADVWMLAVKVARCAKQAAQLNDPYLSTREKRKKASKLRADVTAADAAGMRYITRLTTDLQAGDA</sequence>
<evidence type="ECO:0000313" key="2">
    <source>
        <dbReference type="Proteomes" id="UP000595823"/>
    </source>
</evidence>
<dbReference type="AlphaFoldDB" id="A0A7T7CA10"/>